<dbReference type="Pfam" id="PF13181">
    <property type="entry name" value="TPR_8"/>
    <property type="match status" value="4"/>
</dbReference>
<dbReference type="Pfam" id="PF13414">
    <property type="entry name" value="TPR_11"/>
    <property type="match status" value="5"/>
</dbReference>
<evidence type="ECO:0000259" key="5">
    <source>
        <dbReference type="Pfam" id="PF00535"/>
    </source>
</evidence>
<dbReference type="InterPro" id="IPR003107">
    <property type="entry name" value="HAT"/>
</dbReference>
<dbReference type="EMBL" id="RCBY01000076">
    <property type="protein sequence ID" value="RQH42228.1"/>
    <property type="molecule type" value="Genomic_DNA"/>
</dbReference>
<feature type="repeat" description="TPR" evidence="3">
    <location>
        <begin position="386"/>
        <end position="419"/>
    </location>
</feature>
<evidence type="ECO:0000256" key="1">
    <source>
        <dbReference type="ARBA" id="ARBA00022737"/>
    </source>
</evidence>
<evidence type="ECO:0000256" key="4">
    <source>
        <dbReference type="SAM" id="MobiDB-lite"/>
    </source>
</evidence>
<feature type="repeat" description="TPR" evidence="3">
    <location>
        <begin position="590"/>
        <end position="623"/>
    </location>
</feature>
<organism evidence="7 8">
    <name type="scientific">Okeania hirsuta</name>
    <dbReference type="NCBI Taxonomy" id="1458930"/>
    <lineage>
        <taxon>Bacteria</taxon>
        <taxon>Bacillati</taxon>
        <taxon>Cyanobacteriota</taxon>
        <taxon>Cyanophyceae</taxon>
        <taxon>Oscillatoriophycideae</taxon>
        <taxon>Oscillatoriales</taxon>
        <taxon>Microcoleaceae</taxon>
        <taxon>Okeania</taxon>
    </lineage>
</organism>
<feature type="region of interest" description="Disordered" evidence="4">
    <location>
        <begin position="1233"/>
        <end position="1292"/>
    </location>
</feature>
<feature type="repeat" description="TPR" evidence="3">
    <location>
        <begin position="142"/>
        <end position="175"/>
    </location>
</feature>
<dbReference type="InterPro" id="IPR001173">
    <property type="entry name" value="Glyco_trans_2-like"/>
</dbReference>
<feature type="repeat" description="TPR" evidence="3">
    <location>
        <begin position="108"/>
        <end position="141"/>
    </location>
</feature>
<sequence length="1930" mass="219212">MKEKTPTQYFQQGQQAFAAGQLEKAVTLYQKAIELNPNLALYYQSLGDVLVQIGKWGEAATVYQKAIELKPTSALSHHNLGKVLVNQGNLEQAIASYSQAIKINPNFSEFYISLGAALVQKGLLYEAIAHFQKAISLEPDSSIAHQNLGVALEKQGQIEEGIICYRKAIEIDPGFWEGYQKLGTALTKLGDFHQAAKIYLKACQIIPNFATVYHYCGEALAKLHRWDEAIAAYQKAIDLLGGQKNTTPTAVVYHQFGYLLTQQKKWDEAISAYRKAIELQPNSPDVYHHLGYALAQQQKWEEAVTAYRKVTELQPNSPDVYHYLGYALSQLQQWEEAVVAYRKASELQPNSPDVYHHLGHALIQLKQNDWAVAVLRQAIELNPNLAEAYGDLGKALSNIKQWDEAIASLERAIKLNPNLAEVYSYLGEAYATPKQWDKAIVNYRRALELNPKLPKVYHSLALALVQQQKFDDAIVSYRQAIELGINTAEIHHKLGHTLSKLKRWEEAVVSYGRAVEINPNSAAVYHVLGESLVQLERWDEAVVAYTKARQLNPKSADVAYHIGELMSKLGRWDEAVTAYAKAVELRPLSAKFHFQLGEAKTKKNPLSEAISCYRRALEIDPHFSKAKKKLEEVLSFQNVLRTGELGSLSLLGETEFEGCLDYATIDYVSGWARNKKDPDKVVFLDIFVGNNLVGTLVANKYRQDLAEAFGTHGCHAFAQKIPPSLHSNGLVEVSVKITETGQQLKNSPQPLVVGPKGKKHEVNLSFEQGEINKLIYRVQGVRSQESGVRSKEFKSQNLKFQSEAGVNSQFKSQNSKFKSAEKPKVAVIILSLNGAKLLSELFASFELYNSYEKLELIVVDHGSTDNTIDVCTQWSEKLPIKIIARGENYSFSNSNNVGVDETKAPLLLFMNNDITLCQDIIPQMVELIQQDENLGMVGVKLLDIVSDRSLAFPPTQHLGVQLYFHSQNEPFYPFEIRYAPQLLKIQSAPWKVPVVTGALMMCRREDFQKVGGFNEDYFYGYEDVDLCLTIRQKLGKEIISANHLTAFHNRGFSRFNKGKEFTQKILKNRPIIEKRYAYYLRRKHLQDYFDKGIYWTGHPLTIGFAVTEADMAASAGDYFTAVELGEQLVKEFGWDIYYISEGEDWYDMTRLDVIVVMRHDYDLERIENAKPSLVKVAWARNWFEIWASQKSAGDYDCFWCSSQKSADYIQQKLFKPATVVRIATNEERFKEFRSEEEGVRSQESGVRSEEEFRIQNSEFRSEEEGVRSQESGVRSEEKVRTELSNKVSETGKSKVGKNSEVEIFNQSEKSFSELGNKIPEVGKNSEVAIFNQSEKINSEPEKNSELGISEESEKISSEVGNKFPQVGESQVEKISELAISEESEKISSEVGNKFPQVGESQVEKISELAISEESEKISSEVEKNSEAANFNQSEKVNSKLDNKYKSDYCFTGSFWKYPRDIMNLLEPDNLPFEFALYGYNWEKFEKFKKYNRGPLPYTDMPKVYASTKIVIDDANSVTKQWGSTNSRVFDAIMSGALVVTNGELGNQESFDGLLPTYNSRESLENLLREYFTNEELRLAKVAELQKIVTEKHTYKHRAHTIFSALREKMSNSFRIGIKIGVPDWKQAQEWGDYHFALAIKRQFEILGHSVRIDILPDWETPKSFGDDVAITIRGLSRYQPKSYHINLMWNISHPDKVSLQEYEQYDRVFVASHSYAEELQKKVKVPVQTLLQCTDPNLFYPDKEGYEEIGEILFVGNSRKVYRQIVKDAVKSGLKVDVYGTNWGNLLPDGYLKGEYIPNEILRRYYSKCGVLLNDHWDTMLEKGFISNRLFDAAACGATIISDKIAGLEKVFGDKIYTYNSQEYLSKVIENCLQQKSQNGGGKLELAKYIRENHSFEKRVGEMLGTIETLNEEKMLGKFIKAETETENFC</sequence>
<dbReference type="InterPro" id="IPR050498">
    <property type="entry name" value="Ycf3"/>
</dbReference>
<reference evidence="7 8" key="1">
    <citation type="journal article" date="2018" name="ACS Chem. Biol.">
        <title>Ketoreductase domain dysfunction expands chemodiversity: malyngamide biosynthesis in the cyanobacterium Okeania hirsuta.</title>
        <authorList>
            <person name="Moss N.A."/>
            <person name="Leao T."/>
            <person name="Rankin M."/>
            <person name="McCullough T.M."/>
            <person name="Qu P."/>
            <person name="Korobeynikov A."/>
            <person name="Smith J.L."/>
            <person name="Gerwick L."/>
            <person name="Gerwick W.H."/>
        </authorList>
    </citation>
    <scope>NUCLEOTIDE SEQUENCE [LARGE SCALE GENOMIC DNA]</scope>
    <source>
        <strain evidence="7 8">PAB10Feb10-1</strain>
    </source>
</reference>
<accession>A0A3N6PCA3</accession>
<feature type="repeat" description="TPR" evidence="3">
    <location>
        <begin position="488"/>
        <end position="521"/>
    </location>
</feature>
<dbReference type="SUPFAM" id="SSF53448">
    <property type="entry name" value="Nucleotide-diphospho-sugar transferases"/>
    <property type="match status" value="1"/>
</dbReference>
<keyword evidence="2 3" id="KW-0802">TPR repeat</keyword>
<dbReference type="GO" id="GO:0006396">
    <property type="term" value="P:RNA processing"/>
    <property type="evidence" value="ECO:0007669"/>
    <property type="project" value="InterPro"/>
</dbReference>
<evidence type="ECO:0000313" key="8">
    <source>
        <dbReference type="Proteomes" id="UP000269154"/>
    </source>
</evidence>
<feature type="repeat" description="TPR" evidence="3">
    <location>
        <begin position="284"/>
        <end position="317"/>
    </location>
</feature>
<feature type="domain" description="Spore protein YkvP/CgeB glycosyl transferase-like" evidence="6">
    <location>
        <begin position="1472"/>
        <end position="1602"/>
    </location>
</feature>
<dbReference type="InterPro" id="IPR013105">
    <property type="entry name" value="TPR_2"/>
</dbReference>
<feature type="repeat" description="TPR" evidence="3">
    <location>
        <begin position="454"/>
        <end position="487"/>
    </location>
</feature>
<feature type="repeat" description="TPR" evidence="3">
    <location>
        <begin position="522"/>
        <end position="555"/>
    </location>
</feature>
<dbReference type="SUPFAM" id="SSF53756">
    <property type="entry name" value="UDP-Glycosyltransferase/glycogen phosphorylase"/>
    <property type="match status" value="1"/>
</dbReference>
<feature type="repeat" description="TPR" evidence="3">
    <location>
        <begin position="420"/>
        <end position="453"/>
    </location>
</feature>
<dbReference type="PANTHER" id="PTHR44858">
    <property type="entry name" value="TETRATRICOPEPTIDE REPEAT PROTEIN 6"/>
    <property type="match status" value="1"/>
</dbReference>
<dbReference type="SMART" id="SM00028">
    <property type="entry name" value="TPR"/>
    <property type="match status" value="18"/>
</dbReference>
<dbReference type="PROSITE" id="PS50005">
    <property type="entry name" value="TPR"/>
    <property type="match status" value="18"/>
</dbReference>
<feature type="repeat" description="TPR" evidence="3">
    <location>
        <begin position="556"/>
        <end position="589"/>
    </location>
</feature>
<dbReference type="InterPro" id="IPR029044">
    <property type="entry name" value="Nucleotide-diphossugar_trans"/>
</dbReference>
<feature type="domain" description="Glycosyltransferase 2-like" evidence="5">
    <location>
        <begin position="827"/>
        <end position="1010"/>
    </location>
</feature>
<keyword evidence="1" id="KW-0677">Repeat</keyword>
<feature type="repeat" description="TPR" evidence="3">
    <location>
        <begin position="352"/>
        <end position="385"/>
    </location>
</feature>
<dbReference type="OrthoDB" id="110463at2"/>
<proteinExistence type="predicted"/>
<feature type="repeat" description="TPR" evidence="3">
    <location>
        <begin position="40"/>
        <end position="73"/>
    </location>
</feature>
<feature type="repeat" description="TPR" evidence="3">
    <location>
        <begin position="210"/>
        <end position="243"/>
    </location>
</feature>
<dbReference type="Pfam" id="PF00535">
    <property type="entry name" value="Glycos_transf_2"/>
    <property type="match status" value="1"/>
</dbReference>
<protein>
    <submittedName>
        <fullName evidence="7">Tetratricopeptide repeat protein</fullName>
    </submittedName>
</protein>
<dbReference type="InterPro" id="IPR011990">
    <property type="entry name" value="TPR-like_helical_dom_sf"/>
</dbReference>
<dbReference type="RefSeq" id="WP_124154811.1">
    <property type="nucleotide sequence ID" value="NZ_CAWOLW010000691.1"/>
</dbReference>
<dbReference type="Gene3D" id="1.25.40.10">
    <property type="entry name" value="Tetratricopeptide repeat domain"/>
    <property type="match status" value="7"/>
</dbReference>
<dbReference type="Pfam" id="PF13524">
    <property type="entry name" value="Glyco_trans_1_2"/>
    <property type="match status" value="2"/>
</dbReference>
<dbReference type="Proteomes" id="UP000269154">
    <property type="component" value="Unassembled WGS sequence"/>
</dbReference>
<dbReference type="InterPro" id="IPR019734">
    <property type="entry name" value="TPR_rpt"/>
</dbReference>
<feature type="repeat" description="TPR" evidence="3">
    <location>
        <begin position="6"/>
        <end position="39"/>
    </location>
</feature>
<gene>
    <name evidence="7" type="ORF">D5R40_14855</name>
</gene>
<keyword evidence="8" id="KW-1185">Reference proteome</keyword>
<dbReference type="InterPro" id="IPR055259">
    <property type="entry name" value="YkvP/CgeB_Glyco_trans-like"/>
</dbReference>
<feature type="repeat" description="TPR" evidence="3">
    <location>
        <begin position="250"/>
        <end position="283"/>
    </location>
</feature>
<feature type="repeat" description="TPR" evidence="3">
    <location>
        <begin position="74"/>
        <end position="107"/>
    </location>
</feature>
<feature type="domain" description="Spore protein YkvP/CgeB glycosyl transferase-like" evidence="6">
    <location>
        <begin position="1763"/>
        <end position="1904"/>
    </location>
</feature>
<evidence type="ECO:0000313" key="7">
    <source>
        <dbReference type="EMBL" id="RQH42228.1"/>
    </source>
</evidence>
<evidence type="ECO:0000256" key="2">
    <source>
        <dbReference type="ARBA" id="ARBA00022803"/>
    </source>
</evidence>
<feature type="repeat" description="TPR" evidence="3">
    <location>
        <begin position="318"/>
        <end position="351"/>
    </location>
</feature>
<dbReference type="PANTHER" id="PTHR44858:SF1">
    <property type="entry name" value="UDP-N-ACETYLGLUCOSAMINE--PEPTIDE N-ACETYLGLUCOSAMINYLTRANSFERASE SPINDLY-RELATED"/>
    <property type="match status" value="1"/>
</dbReference>
<dbReference type="SUPFAM" id="SSF48452">
    <property type="entry name" value="TPR-like"/>
    <property type="match status" value="3"/>
</dbReference>
<dbReference type="Pfam" id="PF07719">
    <property type="entry name" value="TPR_2"/>
    <property type="match status" value="1"/>
</dbReference>
<feature type="repeat" description="TPR" evidence="3">
    <location>
        <begin position="176"/>
        <end position="209"/>
    </location>
</feature>
<evidence type="ECO:0000259" key="6">
    <source>
        <dbReference type="Pfam" id="PF13524"/>
    </source>
</evidence>
<dbReference type="Gene3D" id="3.90.550.10">
    <property type="entry name" value="Spore Coat Polysaccharide Biosynthesis Protein SpsA, Chain A"/>
    <property type="match status" value="1"/>
</dbReference>
<dbReference type="PROSITE" id="PS50293">
    <property type="entry name" value="TPR_REGION"/>
    <property type="match status" value="9"/>
</dbReference>
<dbReference type="SMART" id="SM00386">
    <property type="entry name" value="HAT"/>
    <property type="match status" value="7"/>
</dbReference>
<evidence type="ECO:0000256" key="3">
    <source>
        <dbReference type="PROSITE-ProRule" id="PRU00339"/>
    </source>
</evidence>
<name>A0A3N6PCA3_9CYAN</name>
<dbReference type="Pfam" id="PF00515">
    <property type="entry name" value="TPR_1"/>
    <property type="match status" value="1"/>
</dbReference>
<comment type="caution">
    <text evidence="7">The sequence shown here is derived from an EMBL/GenBank/DDBJ whole genome shotgun (WGS) entry which is preliminary data.</text>
</comment>
<dbReference type="Pfam" id="PF14559">
    <property type="entry name" value="TPR_19"/>
    <property type="match status" value="1"/>
</dbReference>